<feature type="transmembrane region" description="Helical" evidence="1">
    <location>
        <begin position="137"/>
        <end position="155"/>
    </location>
</feature>
<dbReference type="Pfam" id="PF07136">
    <property type="entry name" value="DUF1385"/>
    <property type="match status" value="1"/>
</dbReference>
<organism evidence="2 3">
    <name type="scientific">Candidatus Tanganyikabacteria bacterium</name>
    <dbReference type="NCBI Taxonomy" id="2961651"/>
    <lineage>
        <taxon>Bacteria</taxon>
        <taxon>Bacillati</taxon>
        <taxon>Candidatus Sericytochromatia</taxon>
        <taxon>Candidatus Tanganyikabacteria</taxon>
    </lineage>
</organism>
<dbReference type="EMBL" id="VGJX01000446">
    <property type="protein sequence ID" value="MBM3275110.1"/>
    <property type="molecule type" value="Genomic_DNA"/>
</dbReference>
<keyword evidence="1" id="KW-0472">Membrane</keyword>
<evidence type="ECO:0000313" key="3">
    <source>
        <dbReference type="Proteomes" id="UP000703893"/>
    </source>
</evidence>
<dbReference type="AlphaFoldDB" id="A0A937X689"/>
<feature type="transmembrane region" description="Helical" evidence="1">
    <location>
        <begin position="198"/>
        <end position="216"/>
    </location>
</feature>
<gene>
    <name evidence="2" type="ORF">FJZ00_08145</name>
</gene>
<accession>A0A937X689</accession>
<evidence type="ECO:0000256" key="1">
    <source>
        <dbReference type="SAM" id="Phobius"/>
    </source>
</evidence>
<dbReference type="InterPro" id="IPR010787">
    <property type="entry name" value="DUF1385"/>
</dbReference>
<protein>
    <submittedName>
        <fullName evidence="2">DUF1385 domain-containing protein</fullName>
    </submittedName>
</protein>
<keyword evidence="1" id="KW-0812">Transmembrane</keyword>
<name>A0A937X689_9BACT</name>
<dbReference type="PANTHER" id="PTHR42867:SF1">
    <property type="entry name" value="MEMBRANE PROTEIN-RELATED"/>
    <property type="match status" value="1"/>
</dbReference>
<dbReference type="Proteomes" id="UP000703893">
    <property type="component" value="Unassembled WGS sequence"/>
</dbReference>
<dbReference type="PANTHER" id="PTHR42867">
    <property type="entry name" value="MEMBRANE PROTEIN-RELATED"/>
    <property type="match status" value="1"/>
</dbReference>
<reference evidence="2 3" key="1">
    <citation type="submission" date="2019-03" db="EMBL/GenBank/DDBJ databases">
        <title>Lake Tanganyika Metagenome-Assembled Genomes (MAGs).</title>
        <authorList>
            <person name="Tran P."/>
        </authorList>
    </citation>
    <scope>NUCLEOTIDE SEQUENCE [LARGE SCALE GENOMIC DNA]</scope>
    <source>
        <strain evidence="2">K_DeepCast_65m_m2_236</strain>
    </source>
</reference>
<feature type="transmembrane region" description="Helical" evidence="1">
    <location>
        <begin position="100"/>
        <end position="125"/>
    </location>
</feature>
<keyword evidence="1" id="KW-1133">Transmembrane helix</keyword>
<comment type="caution">
    <text evidence="2">The sequence shown here is derived from an EMBL/GenBank/DDBJ whole genome shotgun (WGS) entry which is preliminary data.</text>
</comment>
<sequence length="317" mass="34299">MSSNATPIVVDPIGGQAVMEGVMMRSSDGVSVAVRAPDGNIVIRYLEMKPWRERYPILKLPLLRGVATLFESLIVGWKMLSESAAISVGEDPDKEQEGMGLAMALGLLLAIGLFMALPAFFYNLLPREWGTVANSGLEGLARLVIFIGYISALSLSKDVSRLFEYHGAEHQVIKCHEAGLPLEPANARNFSPLHPRCGTSFIMVTFVVGIILFSFIPRDLAGLPEAWQFLARVPAKLALLPLVAGFSYELIRLAGKAGREGQEAGLGARLALFLTTPGLWLQRLTTRPARDEMLEVAIASLKRALAGNGPQAEPIVP</sequence>
<proteinExistence type="predicted"/>
<evidence type="ECO:0000313" key="2">
    <source>
        <dbReference type="EMBL" id="MBM3275110.1"/>
    </source>
</evidence>